<evidence type="ECO:0000256" key="18">
    <source>
        <dbReference type="ARBA" id="ARBA00049360"/>
    </source>
</evidence>
<keyword evidence="15" id="KW-0460">Magnesium</keyword>
<comment type="catalytic activity">
    <reaction evidence="18">
        <text>ATP + H2O = ADP + phosphate + H(+)</text>
        <dbReference type="Rhea" id="RHEA:13065"/>
        <dbReference type="ChEBI" id="CHEBI:15377"/>
        <dbReference type="ChEBI" id="CHEBI:15378"/>
        <dbReference type="ChEBI" id="CHEBI:30616"/>
        <dbReference type="ChEBI" id="CHEBI:43474"/>
        <dbReference type="ChEBI" id="CHEBI:456216"/>
    </reaction>
</comment>
<dbReference type="OrthoDB" id="205248at2759"/>
<keyword evidence="14" id="KW-0067">ATP-binding</keyword>
<evidence type="ECO:0000259" key="21">
    <source>
        <dbReference type="PROSITE" id="PS00028"/>
    </source>
</evidence>
<feature type="compositionally biased region" description="Polar residues" evidence="20">
    <location>
        <begin position="1314"/>
        <end position="1323"/>
    </location>
</feature>
<evidence type="ECO:0000256" key="11">
    <source>
        <dbReference type="ARBA" id="ARBA00022741"/>
    </source>
</evidence>
<evidence type="ECO:0000256" key="3">
    <source>
        <dbReference type="ARBA" id="ARBA00009196"/>
    </source>
</evidence>
<keyword evidence="7" id="KW-0690">Ribosome biogenesis</keyword>
<feature type="region of interest" description="Disordered" evidence="20">
    <location>
        <begin position="1"/>
        <end position="73"/>
    </location>
</feature>
<dbReference type="PROSITE" id="PS01245">
    <property type="entry name" value="RIO1"/>
    <property type="match status" value="1"/>
</dbReference>
<feature type="region of interest" description="Disordered" evidence="20">
    <location>
        <begin position="1139"/>
        <end position="1180"/>
    </location>
</feature>
<dbReference type="GO" id="GO:0005737">
    <property type="term" value="C:cytoplasm"/>
    <property type="evidence" value="ECO:0007669"/>
    <property type="project" value="UniProtKB-SubCell"/>
</dbReference>
<comment type="catalytic activity">
    <reaction evidence="17">
        <text>L-seryl-[protein] + ATP = O-phospho-L-seryl-[protein] + ADP + H(+)</text>
        <dbReference type="Rhea" id="RHEA:17989"/>
        <dbReference type="Rhea" id="RHEA-COMP:9863"/>
        <dbReference type="Rhea" id="RHEA-COMP:11604"/>
        <dbReference type="ChEBI" id="CHEBI:15378"/>
        <dbReference type="ChEBI" id="CHEBI:29999"/>
        <dbReference type="ChEBI" id="CHEBI:30616"/>
        <dbReference type="ChEBI" id="CHEBI:83421"/>
        <dbReference type="ChEBI" id="CHEBI:456216"/>
        <dbReference type="EC" id="2.7.11.1"/>
    </reaction>
</comment>
<dbReference type="Pfam" id="PF01163">
    <property type="entry name" value="RIO1"/>
    <property type="match status" value="1"/>
</dbReference>
<comment type="cofactor">
    <cofactor evidence="1">
        <name>Mg(2+)</name>
        <dbReference type="ChEBI" id="CHEBI:18420"/>
    </cofactor>
</comment>
<keyword evidence="6" id="KW-0963">Cytoplasm</keyword>
<dbReference type="InterPro" id="IPR051272">
    <property type="entry name" value="RIO-type_Ser/Thr_kinase"/>
</dbReference>
<comment type="catalytic activity">
    <reaction evidence="16">
        <text>L-threonyl-[protein] + ATP = O-phospho-L-threonyl-[protein] + ADP + H(+)</text>
        <dbReference type="Rhea" id="RHEA:46608"/>
        <dbReference type="Rhea" id="RHEA-COMP:11060"/>
        <dbReference type="Rhea" id="RHEA-COMP:11605"/>
        <dbReference type="ChEBI" id="CHEBI:15378"/>
        <dbReference type="ChEBI" id="CHEBI:30013"/>
        <dbReference type="ChEBI" id="CHEBI:30616"/>
        <dbReference type="ChEBI" id="CHEBI:61977"/>
        <dbReference type="ChEBI" id="CHEBI:456216"/>
        <dbReference type="EC" id="2.7.11.1"/>
    </reaction>
</comment>
<dbReference type="PhylomeDB" id="A0A0D2WSS8"/>
<organism evidence="22 23">
    <name type="scientific">Capsaspora owczarzaki (strain ATCC 30864)</name>
    <dbReference type="NCBI Taxonomy" id="595528"/>
    <lineage>
        <taxon>Eukaryota</taxon>
        <taxon>Filasterea</taxon>
        <taxon>Capsaspora</taxon>
    </lineage>
</organism>
<feature type="compositionally biased region" description="Basic and acidic residues" evidence="20">
    <location>
        <begin position="515"/>
        <end position="529"/>
    </location>
</feature>
<evidence type="ECO:0000256" key="13">
    <source>
        <dbReference type="ARBA" id="ARBA00022801"/>
    </source>
</evidence>
<keyword evidence="10" id="KW-0479">Metal-binding</keyword>
<dbReference type="InterPro" id="IPR000687">
    <property type="entry name" value="RIO_kinase"/>
</dbReference>
<dbReference type="SMART" id="SM00090">
    <property type="entry name" value="RIO"/>
    <property type="match status" value="1"/>
</dbReference>
<feature type="compositionally biased region" description="Acidic residues" evidence="20">
    <location>
        <begin position="24"/>
        <end position="44"/>
    </location>
</feature>
<feature type="region of interest" description="Disordered" evidence="20">
    <location>
        <begin position="512"/>
        <end position="570"/>
    </location>
</feature>
<dbReference type="Proteomes" id="UP000008743">
    <property type="component" value="Unassembled WGS sequence"/>
</dbReference>
<gene>
    <name evidence="22" type="ORF">CAOG_009828</name>
</gene>
<accession>A0A0D2WSS8</accession>
<dbReference type="GO" id="GO:0042254">
    <property type="term" value="P:ribosome biogenesis"/>
    <property type="evidence" value="ECO:0007669"/>
    <property type="project" value="UniProtKB-KW"/>
</dbReference>
<feature type="compositionally biased region" description="Polar residues" evidence="20">
    <location>
        <begin position="1212"/>
        <end position="1225"/>
    </location>
</feature>
<proteinExistence type="inferred from homology"/>
<evidence type="ECO:0000313" key="23">
    <source>
        <dbReference type="Proteomes" id="UP000008743"/>
    </source>
</evidence>
<evidence type="ECO:0000256" key="12">
    <source>
        <dbReference type="ARBA" id="ARBA00022777"/>
    </source>
</evidence>
<comment type="subcellular location">
    <subcellularLocation>
        <location evidence="2">Cytoplasm</location>
    </subcellularLocation>
</comment>
<keyword evidence="12 22" id="KW-0418">Kinase</keyword>
<dbReference type="STRING" id="595528.A0A0D2WSS8"/>
<dbReference type="GO" id="GO:0016787">
    <property type="term" value="F:hydrolase activity"/>
    <property type="evidence" value="ECO:0007669"/>
    <property type="project" value="UniProtKB-KW"/>
</dbReference>
<feature type="region of interest" description="Disordered" evidence="20">
    <location>
        <begin position="1196"/>
        <end position="1225"/>
    </location>
</feature>
<dbReference type="PANTHER" id="PTHR45723">
    <property type="entry name" value="SERINE/THREONINE-PROTEIN KINASE RIO1"/>
    <property type="match status" value="1"/>
</dbReference>
<evidence type="ECO:0000256" key="4">
    <source>
        <dbReference type="ARBA" id="ARBA00012513"/>
    </source>
</evidence>
<evidence type="ECO:0000256" key="6">
    <source>
        <dbReference type="ARBA" id="ARBA00022490"/>
    </source>
</evidence>
<feature type="compositionally biased region" description="Low complexity" evidence="20">
    <location>
        <begin position="1164"/>
        <end position="1180"/>
    </location>
</feature>
<keyword evidence="8" id="KW-0723">Serine/threonine-protein kinase</keyword>
<reference evidence="23" key="1">
    <citation type="submission" date="2011-02" db="EMBL/GenBank/DDBJ databases">
        <title>The Genome Sequence of Capsaspora owczarzaki ATCC 30864.</title>
        <authorList>
            <person name="Russ C."/>
            <person name="Cuomo C."/>
            <person name="Burger G."/>
            <person name="Gray M.W."/>
            <person name="Holland P.W.H."/>
            <person name="King N."/>
            <person name="Lang F.B.F."/>
            <person name="Roger A.J."/>
            <person name="Ruiz-Trillo I."/>
            <person name="Young S.K."/>
            <person name="Zeng Q."/>
            <person name="Gargeya S."/>
            <person name="Alvarado L."/>
            <person name="Berlin A."/>
            <person name="Chapman S.B."/>
            <person name="Chen Z."/>
            <person name="Freedman E."/>
            <person name="Gellesch M."/>
            <person name="Goldberg J."/>
            <person name="Griggs A."/>
            <person name="Gujja S."/>
            <person name="Heilman E."/>
            <person name="Heiman D."/>
            <person name="Howarth C."/>
            <person name="Mehta T."/>
            <person name="Neiman D."/>
            <person name="Pearson M."/>
            <person name="Roberts A."/>
            <person name="Saif S."/>
            <person name="Shea T."/>
            <person name="Shenoy N."/>
            <person name="Sisk P."/>
            <person name="Stolte C."/>
            <person name="Sykes S."/>
            <person name="White J."/>
            <person name="Yandava C."/>
            <person name="Haas B."/>
            <person name="Nusbaum C."/>
            <person name="Birren B."/>
        </authorList>
    </citation>
    <scope>NUCLEOTIDE SEQUENCE</scope>
    <source>
        <strain evidence="23">ATCC 30864</strain>
    </source>
</reference>
<feature type="domain" description="C2H2-type" evidence="21">
    <location>
        <begin position="874"/>
        <end position="894"/>
    </location>
</feature>
<dbReference type="GO" id="GO:0005524">
    <property type="term" value="F:ATP binding"/>
    <property type="evidence" value="ECO:0007669"/>
    <property type="project" value="UniProtKB-KW"/>
</dbReference>
<evidence type="ECO:0000256" key="20">
    <source>
        <dbReference type="SAM" id="MobiDB-lite"/>
    </source>
</evidence>
<feature type="compositionally biased region" description="Acidic residues" evidence="20">
    <location>
        <begin position="52"/>
        <end position="66"/>
    </location>
</feature>
<evidence type="ECO:0000256" key="1">
    <source>
        <dbReference type="ARBA" id="ARBA00001946"/>
    </source>
</evidence>
<feature type="region of interest" description="Disordered" evidence="20">
    <location>
        <begin position="1247"/>
        <end position="1271"/>
    </location>
</feature>
<evidence type="ECO:0000256" key="17">
    <source>
        <dbReference type="ARBA" id="ARBA00048679"/>
    </source>
</evidence>
<keyword evidence="9" id="KW-0808">Transferase</keyword>
<feature type="compositionally biased region" description="Low complexity" evidence="20">
    <location>
        <begin position="1196"/>
        <end position="1207"/>
    </location>
</feature>
<dbReference type="Gene3D" id="3.30.200.20">
    <property type="entry name" value="Phosphorylase Kinase, domain 1"/>
    <property type="match status" value="1"/>
</dbReference>
<evidence type="ECO:0000256" key="15">
    <source>
        <dbReference type="ARBA" id="ARBA00022842"/>
    </source>
</evidence>
<comment type="similarity">
    <text evidence="3">Belongs to the protein kinase superfamily. RIO-type Ser/Thr kinase family.</text>
</comment>
<keyword evidence="11" id="KW-0547">Nucleotide-binding</keyword>
<feature type="region of interest" description="Disordered" evidence="20">
    <location>
        <begin position="588"/>
        <end position="630"/>
    </location>
</feature>
<evidence type="ECO:0000256" key="7">
    <source>
        <dbReference type="ARBA" id="ARBA00022517"/>
    </source>
</evidence>
<evidence type="ECO:0000256" key="10">
    <source>
        <dbReference type="ARBA" id="ARBA00022723"/>
    </source>
</evidence>
<evidence type="ECO:0000256" key="19">
    <source>
        <dbReference type="ARBA" id="ARBA00068838"/>
    </source>
</evidence>
<feature type="compositionally biased region" description="Polar residues" evidence="20">
    <location>
        <begin position="1139"/>
        <end position="1148"/>
    </location>
</feature>
<sequence>MSGRFDDAETAVPASDKFKAVQWSDDEDDDEDFDDAAAFDDEAGGEYAQHDEEGDDDDEDQDDDMLDGGLDWDGTRGDFTKKLAAARSTTAGNVPASANAGGGRHFQNQDRTMLGKMQNKVHVEMYLGPRLSDNATNKLAENQRKTDADRYRVTDKADRATTEQVLDPRTRMILFKLVSKNIVKQINGCISTGKEANVYHAVNDDGEEMAIKVYKTSILVFKDRDKYVTGEFRFRRGYAKHNPRKMVKVWAEKEVRNLTRLHMAKIPCPEPLLLRNHVLVMRFLGHDGWPAPRLKDASITPDKAHELYYQCIRLVRDMYHMCHLVHADLSEYNMLYYKSQLYIIDVSQSVEHDHPHALNFLRKDLTNVTDFFRKHQVSTMTLRELFDFVTDVTITADNIDLYLEKVQELTSQRSVTLTAEQASEEQVFREAFIPRTLDDVTDFERDFQKMKLGQGEEVLGCRFFFCQNCFLSFVTQRLVSSPSLWQILYQTLTGMKTDLTGAQQQPVLLQSGAASEEKVTAGEAGHVDEDGNDDDDDDDEDDDDDDADDDGKEGGNKKGAKPIAGLPDPSTVSKAAIKAVQRHLHALQEAQASSRKPRRRQSIAAAATAATPVRSRRKATEDLVPGSREAKRRREEAVQLGCEALVAAVAQVHGHDDALVAETAQAAAQKYVPSVTAGTVAQIRLQCTAELLPILPDQTPQLLGTVAHHKTKDILATMPGVTRYAVQQARANNLHYGVGQIAQRTPATPRKSRPLDASVRAFTLDHSVPSAHKTKVDPVTGEAKPIVYLETSMRKMHEDAQKTASCALGACSSALYTQESLYSSGVFLKTDFAATATEPDPTKHYDHPFHCLAFGLDDCQQQHHLGVLSSPQPCPICTQGLTTLADLSLHIDAHLPQNPGECADMQTILERGCQTLQQWVAHLLRSAHTRSLINKTINNLGPGQAVFLCDFKDWILIIHHLQAVFAVINSLITEGRVPPINTASVVTDAGAHYVNSPFSVFLSSKMHTQASFDITDLWHFEAGEGKSRIDLHFAHVSAKFSEFMKGGNSIHNGMDVEKALATMPGMTVHQLHIDEATRRRLQKVPKSIPTLDQAGHIVYNNGGMQGFRLSDRCMLFEYTGERLREVYRHDFSTHLTLGQQNSPHWSNNAEHHAQIRRERDSHPETAAVSPATSEAAAVSPATSETVAVSAATSETAAVGAATPETAAISPASPRTPSNQVPLNGSLQFTPTMLHTINAAPVLMKGTKTCGPQSKTRKSLVFTPPTPSKSPNLQCPKCSKLYKSSAWLSRHIQDCAVASNAELGLPEDDPGSELMGTQSATASNAEEVATTDDSFSDEDEATAAASSEGASSAWVLTCGEESSPEPMTMPASMRALSAKASQPLFRHDFTTTEPQLAKLQSLFPAGEGFVTEPVPDGELRCRALQIDFPHVKSWLAQWARAPPTNQPRSLAANSPRLETDEVTLDSLPPNARWGNDSENEELPSWTAAGDSDFSVTSPSRSPRQRRTRRRVTAAEED</sequence>
<dbReference type="InterPro" id="IPR018934">
    <property type="entry name" value="RIO_dom"/>
</dbReference>
<evidence type="ECO:0000256" key="16">
    <source>
        <dbReference type="ARBA" id="ARBA00047899"/>
    </source>
</evidence>
<dbReference type="GO" id="GO:0004674">
    <property type="term" value="F:protein serine/threonine kinase activity"/>
    <property type="evidence" value="ECO:0007669"/>
    <property type="project" value="UniProtKB-KW"/>
</dbReference>
<dbReference type="GO" id="GO:0046872">
    <property type="term" value="F:metal ion binding"/>
    <property type="evidence" value="ECO:0007669"/>
    <property type="project" value="UniProtKB-KW"/>
</dbReference>
<feature type="compositionally biased region" description="Basic residues" evidence="20">
    <location>
        <begin position="1501"/>
        <end position="1510"/>
    </location>
</feature>
<dbReference type="Gene3D" id="1.10.510.10">
    <property type="entry name" value="Transferase(Phosphotransferase) domain 1"/>
    <property type="match status" value="1"/>
</dbReference>
<evidence type="ECO:0000313" key="22">
    <source>
        <dbReference type="EMBL" id="KJE94553.1"/>
    </source>
</evidence>
<keyword evidence="13" id="KW-0378">Hydrolase</keyword>
<dbReference type="FunFam" id="3.30.200.20:FF:000148">
    <property type="entry name" value="Serine/threonine-protein kinase RIO1"/>
    <property type="match status" value="1"/>
</dbReference>
<protein>
    <recommendedName>
        <fullName evidence="5">Serine/threonine-protein kinase RIO1</fullName>
        <ecNumber evidence="4">2.7.11.1</ecNumber>
    </recommendedName>
    <alternativeName>
        <fullName evidence="19">Serine/threonine-protein kinase rio1</fullName>
    </alternativeName>
</protein>
<name>A0A0D2WSS8_CAPO3</name>
<dbReference type="InterPro" id="IPR013087">
    <property type="entry name" value="Znf_C2H2_type"/>
</dbReference>
<evidence type="ECO:0000256" key="14">
    <source>
        <dbReference type="ARBA" id="ARBA00022840"/>
    </source>
</evidence>
<dbReference type="CDD" id="cd05147">
    <property type="entry name" value="RIO1_euk"/>
    <property type="match status" value="1"/>
</dbReference>
<dbReference type="EC" id="2.7.11.1" evidence="4"/>
<dbReference type="InParanoid" id="A0A0D2WSS8"/>
<feature type="region of interest" description="Disordered" evidence="20">
    <location>
        <begin position="1303"/>
        <end position="1353"/>
    </location>
</feature>
<evidence type="ECO:0000256" key="5">
    <source>
        <dbReference type="ARBA" id="ARBA00016038"/>
    </source>
</evidence>
<feature type="compositionally biased region" description="Basic and acidic residues" evidence="20">
    <location>
        <begin position="1149"/>
        <end position="1163"/>
    </location>
</feature>
<evidence type="ECO:0000256" key="9">
    <source>
        <dbReference type="ARBA" id="ARBA00022679"/>
    </source>
</evidence>
<dbReference type="InterPro" id="IPR011009">
    <property type="entry name" value="Kinase-like_dom_sf"/>
</dbReference>
<dbReference type="FunFam" id="1.10.510.10:FF:000232">
    <property type="entry name" value="Serine/threonine-protein kinase RIO1"/>
    <property type="match status" value="1"/>
</dbReference>
<dbReference type="PROSITE" id="PS00028">
    <property type="entry name" value="ZINC_FINGER_C2H2_1"/>
    <property type="match status" value="1"/>
</dbReference>
<feature type="compositionally biased region" description="Low complexity" evidence="20">
    <location>
        <begin position="1341"/>
        <end position="1352"/>
    </location>
</feature>
<feature type="compositionally biased region" description="Acidic residues" evidence="20">
    <location>
        <begin position="530"/>
        <end position="551"/>
    </location>
</feature>
<keyword evidence="23" id="KW-1185">Reference proteome</keyword>
<evidence type="ECO:0000256" key="8">
    <source>
        <dbReference type="ARBA" id="ARBA00022527"/>
    </source>
</evidence>
<dbReference type="InterPro" id="IPR018935">
    <property type="entry name" value="RIO_kinase_CS"/>
</dbReference>
<evidence type="ECO:0000256" key="2">
    <source>
        <dbReference type="ARBA" id="ARBA00004496"/>
    </source>
</evidence>
<feature type="region of interest" description="Disordered" evidence="20">
    <location>
        <begin position="1441"/>
        <end position="1516"/>
    </location>
</feature>
<dbReference type="EMBL" id="KE346367">
    <property type="protein sequence ID" value="KJE94553.1"/>
    <property type="molecule type" value="Genomic_DNA"/>
</dbReference>
<dbReference type="SUPFAM" id="SSF56112">
    <property type="entry name" value="Protein kinase-like (PK-like)"/>
    <property type="match status" value="1"/>
</dbReference>